<dbReference type="FunFam" id="3.10.200.10:FF:000003">
    <property type="entry name" value="Carbonic anhydrase 12"/>
    <property type="match status" value="1"/>
</dbReference>
<dbReference type="SMART" id="SM01057">
    <property type="entry name" value="Carb_anhydrase"/>
    <property type="match status" value="1"/>
</dbReference>
<dbReference type="PROSITE" id="PS00162">
    <property type="entry name" value="ALPHA_CA_1"/>
    <property type="match status" value="1"/>
</dbReference>
<dbReference type="RefSeq" id="XP_018320640.1">
    <property type="nucleotide sequence ID" value="XM_018465138.1"/>
</dbReference>
<dbReference type="GO" id="GO:0005737">
    <property type="term" value="C:cytoplasm"/>
    <property type="evidence" value="ECO:0007669"/>
    <property type="project" value="TreeGrafter"/>
</dbReference>
<comment type="similarity">
    <text evidence="1 6">Belongs to the alpha-carbonic anhydrase family.</text>
</comment>
<evidence type="ECO:0000259" key="7">
    <source>
        <dbReference type="PROSITE" id="PS51144"/>
    </source>
</evidence>
<evidence type="ECO:0000313" key="9">
    <source>
        <dbReference type="RefSeq" id="XP_018320640.1"/>
    </source>
</evidence>
<sequence length="330" mass="37807">MMKGFTGTILVYLSFLISQINKNFAQEFSYEGSMGPNHWGEWYHQCVGKHQSPINIVEHDVEIVELPKLRFVNFDLKIEEVELHNNGHTVVLLIRHGPLPIILGGPLTGKYQFAQLHFHWGQNDAEGSENRINNGSFPMELHVVFFKASYGSFKEATEHPDGLTVLSFLYSTSRQSNPTYDKFVQMLPMVEKPKSSTIITNFPTFDDLTLTDRDAYFTYGGSLTTPPCSEVVTWIEFKKTIPLSHNQIQYFRQLNDHNGKLLHNFRPVQPLYGRTIRLSISPEWNTLFSDVEKNNKATPRNDGMGIKIRNFSIYKIAVFAVFVIISRIVS</sequence>
<dbReference type="PANTHER" id="PTHR18952">
    <property type="entry name" value="CARBONIC ANHYDRASE"/>
    <property type="match status" value="1"/>
</dbReference>
<dbReference type="STRING" id="224129.A0A1W4WKS9"/>
<accession>A0A1W4WKS9</accession>
<proteinExistence type="inferred from homology"/>
<reference evidence="9" key="1">
    <citation type="submission" date="2025-08" db="UniProtKB">
        <authorList>
            <consortium name="RefSeq"/>
        </authorList>
    </citation>
    <scope>IDENTIFICATION</scope>
    <source>
        <tissue evidence="9">Entire body</tissue>
    </source>
</reference>
<dbReference type="Pfam" id="PF00194">
    <property type="entry name" value="Carb_anhydrase"/>
    <property type="match status" value="1"/>
</dbReference>
<dbReference type="InterPro" id="IPR036398">
    <property type="entry name" value="CA_dom_sf"/>
</dbReference>
<name>A0A1W4WKS9_AGRPL</name>
<keyword evidence="4 6" id="KW-0862">Zinc</keyword>
<dbReference type="InterPro" id="IPR023561">
    <property type="entry name" value="Carbonic_anhydrase_a-class"/>
</dbReference>
<evidence type="ECO:0000256" key="3">
    <source>
        <dbReference type="ARBA" id="ARBA00022723"/>
    </source>
</evidence>
<keyword evidence="5" id="KW-0325">Glycoprotein</keyword>
<keyword evidence="6" id="KW-0732">Signal</keyword>
<evidence type="ECO:0000256" key="4">
    <source>
        <dbReference type="ARBA" id="ARBA00022833"/>
    </source>
</evidence>
<keyword evidence="6" id="KW-0456">Lyase</keyword>
<dbReference type="CDD" id="cd00326">
    <property type="entry name" value="alpha_CA"/>
    <property type="match status" value="1"/>
</dbReference>
<dbReference type="EC" id="4.2.1.1" evidence="2 6"/>
<dbReference type="Gene3D" id="3.10.200.10">
    <property type="entry name" value="Alpha carbonic anhydrase"/>
    <property type="match status" value="1"/>
</dbReference>
<dbReference type="InterPro" id="IPR001148">
    <property type="entry name" value="CA_dom"/>
</dbReference>
<organism evidence="8 9">
    <name type="scientific">Agrilus planipennis</name>
    <name type="common">Emerald ash borer</name>
    <name type="synonym">Agrilus marcopoli</name>
    <dbReference type="NCBI Taxonomy" id="224129"/>
    <lineage>
        <taxon>Eukaryota</taxon>
        <taxon>Metazoa</taxon>
        <taxon>Ecdysozoa</taxon>
        <taxon>Arthropoda</taxon>
        <taxon>Hexapoda</taxon>
        <taxon>Insecta</taxon>
        <taxon>Pterygota</taxon>
        <taxon>Neoptera</taxon>
        <taxon>Endopterygota</taxon>
        <taxon>Coleoptera</taxon>
        <taxon>Polyphaga</taxon>
        <taxon>Elateriformia</taxon>
        <taxon>Buprestoidea</taxon>
        <taxon>Buprestidae</taxon>
        <taxon>Agrilinae</taxon>
        <taxon>Agrilus</taxon>
    </lineage>
</organism>
<keyword evidence="3 6" id="KW-0479">Metal-binding</keyword>
<feature type="domain" description="Alpha-carbonic anhydrase" evidence="7">
    <location>
        <begin position="26"/>
        <end position="280"/>
    </location>
</feature>
<dbReference type="InterPro" id="IPR018338">
    <property type="entry name" value="Carbonic_anhydrase_a-class_CS"/>
</dbReference>
<dbReference type="GO" id="GO:0008270">
    <property type="term" value="F:zinc ion binding"/>
    <property type="evidence" value="ECO:0007669"/>
    <property type="project" value="UniProtKB-UniRule"/>
</dbReference>
<evidence type="ECO:0000256" key="6">
    <source>
        <dbReference type="RuleBase" id="RU367011"/>
    </source>
</evidence>
<comment type="function">
    <text evidence="6">Reversible hydration of carbon dioxide.</text>
</comment>
<dbReference type="KEGG" id="apln:108733815"/>
<dbReference type="InParanoid" id="A0A1W4WKS9"/>
<dbReference type="SUPFAM" id="SSF51069">
    <property type="entry name" value="Carbonic anhydrase"/>
    <property type="match status" value="1"/>
</dbReference>
<dbReference type="FunCoup" id="A0A1W4WKS9">
    <property type="interactions" value="14"/>
</dbReference>
<evidence type="ECO:0000256" key="2">
    <source>
        <dbReference type="ARBA" id="ARBA00012925"/>
    </source>
</evidence>
<feature type="signal peptide" evidence="6">
    <location>
        <begin position="1"/>
        <end position="25"/>
    </location>
</feature>
<comment type="cofactor">
    <cofactor evidence="6">
        <name>Zn(2+)</name>
        <dbReference type="ChEBI" id="CHEBI:29105"/>
    </cofactor>
</comment>
<dbReference type="GeneID" id="108733815"/>
<evidence type="ECO:0000313" key="8">
    <source>
        <dbReference type="Proteomes" id="UP000192223"/>
    </source>
</evidence>
<dbReference type="GO" id="GO:0004089">
    <property type="term" value="F:carbonate dehydratase activity"/>
    <property type="evidence" value="ECO:0007669"/>
    <property type="project" value="UniProtKB-UniRule"/>
</dbReference>
<evidence type="ECO:0000256" key="1">
    <source>
        <dbReference type="ARBA" id="ARBA00010718"/>
    </source>
</evidence>
<dbReference type="Proteomes" id="UP000192223">
    <property type="component" value="Unplaced"/>
</dbReference>
<dbReference type="PROSITE" id="PS51144">
    <property type="entry name" value="ALPHA_CA_2"/>
    <property type="match status" value="1"/>
</dbReference>
<dbReference type="OrthoDB" id="429145at2759"/>
<feature type="chain" id="PRO_5025092016" description="Carbonic anhydrase" evidence="6">
    <location>
        <begin position="26"/>
        <end position="330"/>
    </location>
</feature>
<protein>
    <recommendedName>
        <fullName evidence="2 6">Carbonic anhydrase</fullName>
        <ecNumber evidence="2 6">4.2.1.1</ecNumber>
    </recommendedName>
</protein>
<comment type="catalytic activity">
    <reaction evidence="6">
        <text>hydrogencarbonate + H(+) = CO2 + H2O</text>
        <dbReference type="Rhea" id="RHEA:10748"/>
        <dbReference type="ChEBI" id="CHEBI:15377"/>
        <dbReference type="ChEBI" id="CHEBI:15378"/>
        <dbReference type="ChEBI" id="CHEBI:16526"/>
        <dbReference type="ChEBI" id="CHEBI:17544"/>
        <dbReference type="EC" id="4.2.1.1"/>
    </reaction>
</comment>
<gene>
    <name evidence="9" type="primary">LOC108733815</name>
</gene>
<evidence type="ECO:0000256" key="5">
    <source>
        <dbReference type="ARBA" id="ARBA00023180"/>
    </source>
</evidence>
<dbReference type="AlphaFoldDB" id="A0A1W4WKS9"/>
<keyword evidence="8" id="KW-1185">Reference proteome</keyword>
<dbReference type="PANTHER" id="PTHR18952:SF124">
    <property type="entry name" value="CARBONIC ANHYDRASE 7"/>
    <property type="match status" value="1"/>
</dbReference>